<sequence length="206" mass="23239">MKIEKNLKKVERILRRGGVGIFPTDTLYGLIGSAFSKKAVRRIYQLRKRNFKKPLIILISKRKDLGLFGVHPDKQTRTVLDALWPGKVSVILPCNVKRFFYLHRATNTLAFRLPRKKALLKLMNKIGPIVAPSANPQGKAPAVTAQKAFGYFGDRVDFYLNGGTLKSKPSTLVAVRNGRVTVKRKGALKFPKRSNVSTFQYKRFPA</sequence>
<evidence type="ECO:0000256" key="2">
    <source>
        <dbReference type="ARBA" id="ARBA00007663"/>
    </source>
</evidence>
<dbReference type="PROSITE" id="PS51163">
    <property type="entry name" value="YRDC"/>
    <property type="match status" value="1"/>
</dbReference>
<dbReference type="GO" id="GO:0006450">
    <property type="term" value="P:regulation of translational fidelity"/>
    <property type="evidence" value="ECO:0007669"/>
    <property type="project" value="TreeGrafter"/>
</dbReference>
<dbReference type="GO" id="GO:0003725">
    <property type="term" value="F:double-stranded RNA binding"/>
    <property type="evidence" value="ECO:0007669"/>
    <property type="project" value="InterPro"/>
</dbReference>
<evidence type="ECO:0000256" key="8">
    <source>
        <dbReference type="ARBA" id="ARBA00022741"/>
    </source>
</evidence>
<dbReference type="GO" id="GO:0061710">
    <property type="term" value="F:L-threonylcarbamoyladenylate synthase"/>
    <property type="evidence" value="ECO:0007669"/>
    <property type="project" value="UniProtKB-EC"/>
</dbReference>
<evidence type="ECO:0000256" key="11">
    <source>
        <dbReference type="ARBA" id="ARBA00048366"/>
    </source>
</evidence>
<dbReference type="NCBIfam" id="TIGR00057">
    <property type="entry name" value="L-threonylcarbamoyladenylate synthase"/>
    <property type="match status" value="1"/>
</dbReference>
<keyword evidence="6" id="KW-0819">tRNA processing</keyword>
<proteinExistence type="inferred from homology"/>
<evidence type="ECO:0000256" key="3">
    <source>
        <dbReference type="ARBA" id="ARBA00012584"/>
    </source>
</evidence>
<dbReference type="InterPro" id="IPR050156">
    <property type="entry name" value="TC-AMP_synthase_SUA5"/>
</dbReference>
<dbReference type="SUPFAM" id="SSF55821">
    <property type="entry name" value="YrdC/RibB"/>
    <property type="match status" value="1"/>
</dbReference>
<dbReference type="PANTHER" id="PTHR17490">
    <property type="entry name" value="SUA5"/>
    <property type="match status" value="1"/>
</dbReference>
<evidence type="ECO:0000256" key="9">
    <source>
        <dbReference type="ARBA" id="ARBA00022840"/>
    </source>
</evidence>
<comment type="catalytic activity">
    <reaction evidence="11">
        <text>L-threonine + hydrogencarbonate + ATP = L-threonylcarbamoyladenylate + diphosphate + H2O</text>
        <dbReference type="Rhea" id="RHEA:36407"/>
        <dbReference type="ChEBI" id="CHEBI:15377"/>
        <dbReference type="ChEBI" id="CHEBI:17544"/>
        <dbReference type="ChEBI" id="CHEBI:30616"/>
        <dbReference type="ChEBI" id="CHEBI:33019"/>
        <dbReference type="ChEBI" id="CHEBI:57926"/>
        <dbReference type="ChEBI" id="CHEBI:73682"/>
        <dbReference type="EC" id="2.7.7.87"/>
    </reaction>
</comment>
<evidence type="ECO:0000313" key="13">
    <source>
        <dbReference type="EMBL" id="OGZ43351.1"/>
    </source>
</evidence>
<reference evidence="13 14" key="1">
    <citation type="journal article" date="2016" name="Nat. Commun.">
        <title>Thousands of microbial genomes shed light on interconnected biogeochemical processes in an aquifer system.</title>
        <authorList>
            <person name="Anantharaman K."/>
            <person name="Brown C.T."/>
            <person name="Hug L.A."/>
            <person name="Sharon I."/>
            <person name="Castelle C.J."/>
            <person name="Probst A.J."/>
            <person name="Thomas B.C."/>
            <person name="Singh A."/>
            <person name="Wilkins M.J."/>
            <person name="Karaoz U."/>
            <person name="Brodie E.L."/>
            <person name="Williams K.H."/>
            <person name="Hubbard S.S."/>
            <person name="Banfield J.F."/>
        </authorList>
    </citation>
    <scope>NUCLEOTIDE SEQUENCE [LARGE SCALE GENOMIC DNA]</scope>
</reference>
<comment type="caution">
    <text evidence="13">The sequence shown here is derived from an EMBL/GenBank/DDBJ whole genome shotgun (WGS) entry which is preliminary data.</text>
</comment>
<dbReference type="EC" id="2.7.7.87" evidence="3"/>
<evidence type="ECO:0000256" key="7">
    <source>
        <dbReference type="ARBA" id="ARBA00022695"/>
    </source>
</evidence>
<evidence type="ECO:0000256" key="1">
    <source>
        <dbReference type="ARBA" id="ARBA00004496"/>
    </source>
</evidence>
<dbReference type="AlphaFoldDB" id="A0A1G2G0K4"/>
<evidence type="ECO:0000256" key="10">
    <source>
        <dbReference type="ARBA" id="ARBA00029774"/>
    </source>
</evidence>
<evidence type="ECO:0000313" key="14">
    <source>
        <dbReference type="Proteomes" id="UP000176700"/>
    </source>
</evidence>
<comment type="subcellular location">
    <subcellularLocation>
        <location evidence="1">Cytoplasm</location>
    </subcellularLocation>
</comment>
<feature type="domain" description="YrdC-like" evidence="12">
    <location>
        <begin position="4"/>
        <end position="188"/>
    </location>
</feature>
<dbReference type="PANTHER" id="PTHR17490:SF16">
    <property type="entry name" value="THREONYLCARBAMOYL-AMP SYNTHASE"/>
    <property type="match status" value="1"/>
</dbReference>
<dbReference type="Pfam" id="PF01300">
    <property type="entry name" value="Sua5_yciO_yrdC"/>
    <property type="match status" value="1"/>
</dbReference>
<accession>A0A1G2G0K4</accession>
<evidence type="ECO:0000256" key="5">
    <source>
        <dbReference type="ARBA" id="ARBA00022679"/>
    </source>
</evidence>
<organism evidence="13 14">
    <name type="scientific">Candidatus Ryanbacteria bacterium RIFCSPHIGHO2_01_45_13</name>
    <dbReference type="NCBI Taxonomy" id="1802112"/>
    <lineage>
        <taxon>Bacteria</taxon>
        <taxon>Candidatus Ryaniibacteriota</taxon>
    </lineage>
</organism>
<gene>
    <name evidence="13" type="ORF">A2W41_04500</name>
</gene>
<dbReference type="GO" id="GO:0005524">
    <property type="term" value="F:ATP binding"/>
    <property type="evidence" value="ECO:0007669"/>
    <property type="project" value="UniProtKB-KW"/>
</dbReference>
<keyword evidence="4" id="KW-0963">Cytoplasm</keyword>
<evidence type="ECO:0000256" key="4">
    <source>
        <dbReference type="ARBA" id="ARBA00022490"/>
    </source>
</evidence>
<dbReference type="GO" id="GO:0005737">
    <property type="term" value="C:cytoplasm"/>
    <property type="evidence" value="ECO:0007669"/>
    <property type="project" value="UniProtKB-SubCell"/>
</dbReference>
<protein>
    <recommendedName>
        <fullName evidence="10">L-threonylcarbamoyladenylate synthase</fullName>
        <ecNumber evidence="3">2.7.7.87</ecNumber>
    </recommendedName>
    <alternativeName>
        <fullName evidence="10">L-threonylcarbamoyladenylate synthase</fullName>
    </alternativeName>
</protein>
<dbReference type="InterPro" id="IPR017945">
    <property type="entry name" value="DHBP_synth_RibB-like_a/b_dom"/>
</dbReference>
<name>A0A1G2G0K4_9BACT</name>
<dbReference type="InterPro" id="IPR006070">
    <property type="entry name" value="Sua5-like_dom"/>
</dbReference>
<keyword evidence="9" id="KW-0067">ATP-binding</keyword>
<evidence type="ECO:0000256" key="6">
    <source>
        <dbReference type="ARBA" id="ARBA00022694"/>
    </source>
</evidence>
<comment type="similarity">
    <text evidence="2">Belongs to the SUA5 family.</text>
</comment>
<dbReference type="Gene3D" id="3.90.870.10">
    <property type="entry name" value="DHBP synthase"/>
    <property type="match status" value="1"/>
</dbReference>
<evidence type="ECO:0000259" key="12">
    <source>
        <dbReference type="PROSITE" id="PS51163"/>
    </source>
</evidence>
<dbReference type="GO" id="GO:0000049">
    <property type="term" value="F:tRNA binding"/>
    <property type="evidence" value="ECO:0007669"/>
    <property type="project" value="TreeGrafter"/>
</dbReference>
<dbReference type="GO" id="GO:0008033">
    <property type="term" value="P:tRNA processing"/>
    <property type="evidence" value="ECO:0007669"/>
    <property type="project" value="UniProtKB-KW"/>
</dbReference>
<keyword evidence="5" id="KW-0808">Transferase</keyword>
<keyword evidence="8" id="KW-0547">Nucleotide-binding</keyword>
<dbReference type="Proteomes" id="UP000176700">
    <property type="component" value="Unassembled WGS sequence"/>
</dbReference>
<dbReference type="EMBL" id="MHNI01000008">
    <property type="protein sequence ID" value="OGZ43351.1"/>
    <property type="molecule type" value="Genomic_DNA"/>
</dbReference>
<keyword evidence="7" id="KW-0548">Nucleotidyltransferase</keyword>